<dbReference type="OrthoDB" id="299997at2759"/>
<dbReference type="SMART" id="SM00327">
    <property type="entry name" value="VWA"/>
    <property type="match status" value="1"/>
</dbReference>
<evidence type="ECO:0000259" key="11">
    <source>
        <dbReference type="PROSITE" id="PS51468"/>
    </source>
</evidence>
<gene>
    <name evidence="12" type="ORF">scyTo_0000218</name>
</gene>
<evidence type="ECO:0000256" key="1">
    <source>
        <dbReference type="ARBA" id="ARBA00004613"/>
    </source>
</evidence>
<dbReference type="PANTHER" id="PTHR10338">
    <property type="entry name" value="INTER-ALPHA-TRYPSIN INHIBITOR HEAVY CHAIN FAMILY MEMBER"/>
    <property type="match status" value="1"/>
</dbReference>
<dbReference type="Pfam" id="PF00092">
    <property type="entry name" value="VWA"/>
    <property type="match status" value="1"/>
</dbReference>
<dbReference type="Gene3D" id="3.40.50.410">
    <property type="entry name" value="von Willebrand factor, type A domain"/>
    <property type="match status" value="1"/>
</dbReference>
<dbReference type="InterPro" id="IPR036465">
    <property type="entry name" value="vWFA_dom_sf"/>
</dbReference>
<keyword evidence="3" id="KW-0964">Secreted</keyword>
<feature type="domain" description="VWFA" evidence="10">
    <location>
        <begin position="314"/>
        <end position="497"/>
    </location>
</feature>
<dbReference type="InterPro" id="IPR050934">
    <property type="entry name" value="ITIH"/>
</dbReference>
<evidence type="ECO:0000256" key="2">
    <source>
        <dbReference type="ARBA" id="ARBA00010158"/>
    </source>
</evidence>
<evidence type="ECO:0000256" key="4">
    <source>
        <dbReference type="ARBA" id="ARBA00022690"/>
    </source>
</evidence>
<dbReference type="EMBL" id="BFAA01000038">
    <property type="protein sequence ID" value="GCB63946.1"/>
    <property type="molecule type" value="Genomic_DNA"/>
</dbReference>
<dbReference type="Proteomes" id="UP000288216">
    <property type="component" value="Unassembled WGS sequence"/>
</dbReference>
<evidence type="ECO:0000256" key="9">
    <source>
        <dbReference type="SAM" id="SignalP"/>
    </source>
</evidence>
<dbReference type="AlphaFoldDB" id="A0A401NSU0"/>
<evidence type="ECO:0000256" key="8">
    <source>
        <dbReference type="SAM" id="MobiDB-lite"/>
    </source>
</evidence>
<name>A0A401NSU0_SCYTO</name>
<dbReference type="STRING" id="75743.A0A401NSU0"/>
<proteinExistence type="inferred from homology"/>
<dbReference type="InterPro" id="IPR013694">
    <property type="entry name" value="VIT"/>
</dbReference>
<feature type="signal peptide" evidence="9">
    <location>
        <begin position="1"/>
        <end position="18"/>
    </location>
</feature>
<dbReference type="InterPro" id="IPR010600">
    <property type="entry name" value="ITI_HC_C"/>
</dbReference>
<evidence type="ECO:0000313" key="13">
    <source>
        <dbReference type="Proteomes" id="UP000288216"/>
    </source>
</evidence>
<comment type="caution">
    <text evidence="12">The sequence shown here is derived from an EMBL/GenBank/DDBJ whole genome shotgun (WGS) entry which is preliminary data.</text>
</comment>
<protein>
    <recommendedName>
        <fullName evidence="14">Inter-alpha-trypsin inhibitor heavy chain H2</fullName>
    </recommendedName>
</protein>
<evidence type="ECO:0000256" key="6">
    <source>
        <dbReference type="ARBA" id="ARBA00022900"/>
    </source>
</evidence>
<dbReference type="GO" id="GO:0005576">
    <property type="term" value="C:extracellular region"/>
    <property type="evidence" value="ECO:0007669"/>
    <property type="project" value="UniProtKB-SubCell"/>
</dbReference>
<dbReference type="SUPFAM" id="SSF53300">
    <property type="entry name" value="vWA-like"/>
    <property type="match status" value="1"/>
</dbReference>
<evidence type="ECO:0000256" key="7">
    <source>
        <dbReference type="ARBA" id="ARBA00023180"/>
    </source>
</evidence>
<feature type="chain" id="PRO_5019376880" description="Inter-alpha-trypsin inhibitor heavy chain H2" evidence="9">
    <location>
        <begin position="19"/>
        <end position="949"/>
    </location>
</feature>
<organism evidence="12 13">
    <name type="scientific">Scyliorhinus torazame</name>
    <name type="common">Cloudy catshark</name>
    <name type="synonym">Catulus torazame</name>
    <dbReference type="NCBI Taxonomy" id="75743"/>
    <lineage>
        <taxon>Eukaryota</taxon>
        <taxon>Metazoa</taxon>
        <taxon>Chordata</taxon>
        <taxon>Craniata</taxon>
        <taxon>Vertebrata</taxon>
        <taxon>Chondrichthyes</taxon>
        <taxon>Elasmobranchii</taxon>
        <taxon>Galeomorphii</taxon>
        <taxon>Galeoidea</taxon>
        <taxon>Carcharhiniformes</taxon>
        <taxon>Scyliorhinidae</taxon>
        <taxon>Scyliorhinus</taxon>
    </lineage>
</organism>
<dbReference type="OMA" id="DSEEAVX"/>
<keyword evidence="7" id="KW-0325">Glycoprotein</keyword>
<keyword evidence="5 9" id="KW-0732">Signal</keyword>
<keyword evidence="6" id="KW-0722">Serine protease inhibitor</keyword>
<comment type="similarity">
    <text evidence="2">Belongs to the ITIH family.</text>
</comment>
<reference evidence="12 13" key="1">
    <citation type="journal article" date="2018" name="Nat. Ecol. Evol.">
        <title>Shark genomes provide insights into elasmobranch evolution and the origin of vertebrates.</title>
        <authorList>
            <person name="Hara Y"/>
            <person name="Yamaguchi K"/>
            <person name="Onimaru K"/>
            <person name="Kadota M"/>
            <person name="Koyanagi M"/>
            <person name="Keeley SD"/>
            <person name="Tatsumi K"/>
            <person name="Tanaka K"/>
            <person name="Motone F"/>
            <person name="Kageyama Y"/>
            <person name="Nozu R"/>
            <person name="Adachi N"/>
            <person name="Nishimura O"/>
            <person name="Nakagawa R"/>
            <person name="Tanegashima C"/>
            <person name="Kiyatake I"/>
            <person name="Matsumoto R"/>
            <person name="Murakumo K"/>
            <person name="Nishida K"/>
            <person name="Terakita A"/>
            <person name="Kuratani S"/>
            <person name="Sato K"/>
            <person name="Hyodo S Kuraku.S."/>
        </authorList>
    </citation>
    <scope>NUCLEOTIDE SEQUENCE [LARGE SCALE GENOMIC DNA]</scope>
</reference>
<evidence type="ECO:0008006" key="14">
    <source>
        <dbReference type="Google" id="ProtNLM"/>
    </source>
</evidence>
<dbReference type="FunFam" id="3.40.50.410:FF:000013">
    <property type="entry name" value="inter-alpha-trypsin inhibitor heavy chain H2"/>
    <property type="match status" value="1"/>
</dbReference>
<keyword evidence="13" id="KW-1185">Reference proteome</keyword>
<dbReference type="Pfam" id="PF08487">
    <property type="entry name" value="VIT"/>
    <property type="match status" value="1"/>
</dbReference>
<dbReference type="CDD" id="cd01461">
    <property type="entry name" value="vWA_interalpha_trypsin_inhibitor"/>
    <property type="match status" value="1"/>
</dbReference>
<dbReference type="PROSITE" id="PS50234">
    <property type="entry name" value="VWFA"/>
    <property type="match status" value="1"/>
</dbReference>
<dbReference type="GO" id="GO:0030212">
    <property type="term" value="P:hyaluronan metabolic process"/>
    <property type="evidence" value="ECO:0007669"/>
    <property type="project" value="InterPro"/>
</dbReference>
<feature type="domain" description="VIT" evidence="11">
    <location>
        <begin position="60"/>
        <end position="189"/>
    </location>
</feature>
<comment type="subcellular location">
    <subcellularLocation>
        <location evidence="1">Secreted</location>
    </subcellularLocation>
</comment>
<evidence type="ECO:0000256" key="5">
    <source>
        <dbReference type="ARBA" id="ARBA00022729"/>
    </source>
</evidence>
<evidence type="ECO:0000313" key="12">
    <source>
        <dbReference type="EMBL" id="GCB63946.1"/>
    </source>
</evidence>
<dbReference type="SMART" id="SM00609">
    <property type="entry name" value="VIT"/>
    <property type="match status" value="1"/>
</dbReference>
<dbReference type="PANTHER" id="PTHR10338:SF14">
    <property type="entry name" value="INTER-ALPHA-TRYPSIN INHIBITOR HEAVY CHAIN H2"/>
    <property type="match status" value="1"/>
</dbReference>
<keyword evidence="4" id="KW-0646">Protease inhibitor</keyword>
<evidence type="ECO:0000259" key="10">
    <source>
        <dbReference type="PROSITE" id="PS50234"/>
    </source>
</evidence>
<dbReference type="PROSITE" id="PS51468">
    <property type="entry name" value="VIT"/>
    <property type="match status" value="1"/>
</dbReference>
<dbReference type="Pfam" id="PF06668">
    <property type="entry name" value="ITI_HC_C"/>
    <property type="match status" value="1"/>
</dbReference>
<dbReference type="GO" id="GO:0004867">
    <property type="term" value="F:serine-type endopeptidase inhibitor activity"/>
    <property type="evidence" value="ECO:0007669"/>
    <property type="project" value="UniProtKB-KW"/>
</dbReference>
<dbReference type="InterPro" id="IPR002035">
    <property type="entry name" value="VWF_A"/>
</dbReference>
<evidence type="ECO:0000256" key="3">
    <source>
        <dbReference type="ARBA" id="ARBA00022525"/>
    </source>
</evidence>
<accession>A0A401NSU0</accession>
<sequence length="949" mass="106652">MKHLTLFACLLLMPEIQSLEIFAGDIVDLVRDPGDDSVADRPPANINRYERRHKRSDDSSKEQDEMEDHIEEQITIHSYKVKSIITSRFAETVFSTKVVNKESSAQNMVFNVQIPQGAYISNFTMTVNDITFVGSVQEKNEARRLYAEARAQGKAAGIIRTSAHEMESFKAEVNVPGGSKVSFELYCQELLQRRLGRYEQTIILHPGNLAKQLQVDVYIFEPEGISHIEAPNMLGTQFDGLIRITKGENKAHVSFKPTLDQQRKCPNCSDSAIDGSIVVRYDVKRELNGGSIQVSNGYFAHFFAPSNLPPLPKNIVFVIDVSGSMWGIKMKQTVEAMATILADLRPEDQFTIIDFNHNIRFWNDHLVPATPNQIAEARKYVEKIQPNGGTNINEAILSAIYILKEANDLGLLDPRSVSFIIMVSDGDPTVGEIKLSNIQRNVRRQMQEDFSLFCLGIGFDVDYDFLERIALENRGVARRIQANVNASSQLTDFYEEVATPLLRMINIQYGDDVSEVTQDSFDKYFSGSEIIIAGKFKNKKPSTMTCRVSASSANGDLSFQVDSSTDELDKILARQKYVLRDFTKQLWAYLTINQLLAERLLAQSAFEKRTITSRIIALAQDHQFVTPVTAMLVESEETGQRLLADSPKNIRNGCCTGTPIIGKKSPTIPFWAKNVTTSQPLQEHIRSTIDTKPVLETPVTSVENDPHFIVHLPKSKQDVCFNINPEPGKILNLVSDPIKGIVINGNIIGGKKTKNKKLSTYFGTFGLHFTNLNLSFEISTEKIRLKDGKHKTVLWWSESSILTHASAVVAVNKNANVTIAVGQDMIFLILLHRVWKNHPTNVDFLGFYTPPTNNFSTNVHGLIGQFIHEPEVNMYNIRQGVDPDKTQATMEVKGHKITVTRGLQKDYRTDTVNGTDVQCWFVHNSGKGFIDGHFKDYLVPHLHSFLEHP</sequence>
<feature type="region of interest" description="Disordered" evidence="8">
    <location>
        <begin position="33"/>
        <end position="68"/>
    </location>
</feature>